<dbReference type="Gene3D" id="3.40.50.11540">
    <property type="entry name" value="NADH-ubiquinone oxidoreductase 51kDa subunit"/>
    <property type="match status" value="1"/>
</dbReference>
<evidence type="ECO:0000256" key="5">
    <source>
        <dbReference type="ARBA" id="ARBA00022630"/>
    </source>
</evidence>
<dbReference type="PANTHER" id="PTHR11780:SF10">
    <property type="entry name" value="NADH DEHYDROGENASE [UBIQUINONE] FLAVOPROTEIN 1, MITOCHONDRIAL"/>
    <property type="match status" value="1"/>
</dbReference>
<comment type="cofactor">
    <cofactor evidence="1">
        <name>FMN</name>
        <dbReference type="ChEBI" id="CHEBI:58210"/>
    </cofactor>
</comment>
<evidence type="ECO:0000256" key="7">
    <source>
        <dbReference type="ARBA" id="ARBA00022723"/>
    </source>
</evidence>
<dbReference type="RefSeq" id="WP_066497131.1">
    <property type="nucleotide sequence ID" value="NZ_BJMO01000041.1"/>
</dbReference>
<dbReference type="KEGG" id="satk:SA2016_1586"/>
<dbReference type="GO" id="GO:0003954">
    <property type="term" value="F:NADH dehydrogenase activity"/>
    <property type="evidence" value="ECO:0007669"/>
    <property type="project" value="TreeGrafter"/>
</dbReference>
<keyword evidence="7" id="KW-0479">Metal-binding</keyword>
<reference evidence="12 13" key="1">
    <citation type="submission" date="2016-02" db="EMBL/GenBank/DDBJ databases">
        <title>Complete genome of Sinomonas atrocyanea KCTC 3377.</title>
        <authorList>
            <person name="Kim K.M."/>
        </authorList>
    </citation>
    <scope>NUCLEOTIDE SEQUENCE [LARGE SCALE GENOMIC DNA]</scope>
    <source>
        <strain evidence="12 13">KCTC 3377</strain>
    </source>
</reference>
<keyword evidence="9" id="KW-0411">Iron-sulfur</keyword>
<evidence type="ECO:0000313" key="12">
    <source>
        <dbReference type="EMBL" id="AMM32262.1"/>
    </source>
</evidence>
<evidence type="ECO:0000259" key="11">
    <source>
        <dbReference type="Pfam" id="PF10589"/>
    </source>
</evidence>
<dbReference type="OrthoDB" id="9805533at2"/>
<evidence type="ECO:0008006" key="14">
    <source>
        <dbReference type="Google" id="ProtNLM"/>
    </source>
</evidence>
<keyword evidence="4" id="KW-0004">4Fe-4S</keyword>
<name>A0A127A3N6_9MICC</name>
<gene>
    <name evidence="12" type="ORF">SA2016_1586</name>
</gene>
<comment type="similarity">
    <text evidence="3">Belongs to the complex I 51 kDa subunit family.</text>
</comment>
<dbReference type="Pfam" id="PF01512">
    <property type="entry name" value="Complex1_51K"/>
    <property type="match status" value="1"/>
</dbReference>
<dbReference type="Pfam" id="PF10589">
    <property type="entry name" value="NADH_4Fe-4S"/>
    <property type="match status" value="1"/>
</dbReference>
<dbReference type="InterPro" id="IPR050837">
    <property type="entry name" value="ComplexI_51kDa_subunit"/>
</dbReference>
<dbReference type="GO" id="GO:0045333">
    <property type="term" value="P:cellular respiration"/>
    <property type="evidence" value="ECO:0007669"/>
    <property type="project" value="TreeGrafter"/>
</dbReference>
<keyword evidence="5" id="KW-0285">Flavoprotein</keyword>
<dbReference type="PATRIC" id="fig|37927.3.peg.1634"/>
<dbReference type="InterPro" id="IPR037207">
    <property type="entry name" value="Nuop51_4Fe4S-bd_sf"/>
</dbReference>
<feature type="domain" description="NADH-ubiquinone oxidoreductase 51kDa subunit iron-sulphur binding" evidence="11">
    <location>
        <begin position="312"/>
        <end position="394"/>
    </location>
</feature>
<keyword evidence="13" id="KW-1185">Reference proteome</keyword>
<evidence type="ECO:0000313" key="13">
    <source>
        <dbReference type="Proteomes" id="UP000070134"/>
    </source>
</evidence>
<keyword evidence="8" id="KW-0408">Iron</keyword>
<dbReference type="SUPFAM" id="SSF140490">
    <property type="entry name" value="Nqo1C-terminal domain-like"/>
    <property type="match status" value="1"/>
</dbReference>
<comment type="cofactor">
    <cofactor evidence="2">
        <name>[4Fe-4S] cluster</name>
        <dbReference type="ChEBI" id="CHEBI:49883"/>
    </cofactor>
</comment>
<feature type="domain" description="NADH-ubiquinone oxidoreductase 51kDa subunit FMN-binding" evidence="10">
    <location>
        <begin position="51"/>
        <end position="201"/>
    </location>
</feature>
<evidence type="ECO:0000256" key="3">
    <source>
        <dbReference type="ARBA" id="ARBA00007523"/>
    </source>
</evidence>
<evidence type="ECO:0000256" key="2">
    <source>
        <dbReference type="ARBA" id="ARBA00001966"/>
    </source>
</evidence>
<dbReference type="PANTHER" id="PTHR11780">
    <property type="entry name" value="NADH-UBIQUINONE OXIDOREDUCTASE FLAVOPROTEIN 1 NDUFV1"/>
    <property type="match status" value="1"/>
</dbReference>
<keyword evidence="6" id="KW-0288">FMN</keyword>
<dbReference type="SUPFAM" id="SSF142019">
    <property type="entry name" value="Nqo1 FMN-binding domain-like"/>
    <property type="match status" value="1"/>
</dbReference>
<evidence type="ECO:0000256" key="8">
    <source>
        <dbReference type="ARBA" id="ARBA00023004"/>
    </source>
</evidence>
<dbReference type="GO" id="GO:0046872">
    <property type="term" value="F:metal ion binding"/>
    <property type="evidence" value="ECO:0007669"/>
    <property type="project" value="UniProtKB-KW"/>
</dbReference>
<sequence>MEATTETDIRLPALGTGRLFAAAGPGRAAHEAAYGARRDDWTREALLTELEASGLAGRGGAGFPAWRKLSSISGRRPVVIANGAEGEPVSRKDAALLRRAPHLVLDGLLDAGEALGASQLFVYAPADALAAVAEAVAERRDARRVRLVEAPRTFISGEATAVVSALEGGPALPRDTTVRLSTSGYRGQPTLLHNIETLAQLALVARYGSAWFRSTGTREDPGTRLVSLAGDVPADAVLEVPGGATVREILQAGGVDAASTAAVLVGGFHGAWVPAGGFDRPMTAAGLARYGGRPGAGVLLAVAKGRCGLTAAAPIARYLADSSAQQCGPCMFGLPAMAAVVERIAAGERTPWLASEAERLAGLVTGRGACRHPDGAAGFVRSTLSVFRDEVHAHLGGACVQGWQR</sequence>
<protein>
    <recommendedName>
        <fullName evidence="14">NADH dehydrogenase</fullName>
    </recommendedName>
</protein>
<dbReference type="InterPro" id="IPR011538">
    <property type="entry name" value="Nuo51_FMN-bd"/>
</dbReference>
<dbReference type="SUPFAM" id="SSF142984">
    <property type="entry name" value="Nqo1 middle domain-like"/>
    <property type="match status" value="1"/>
</dbReference>
<evidence type="ECO:0000256" key="6">
    <source>
        <dbReference type="ARBA" id="ARBA00022643"/>
    </source>
</evidence>
<evidence type="ECO:0000256" key="4">
    <source>
        <dbReference type="ARBA" id="ARBA00022485"/>
    </source>
</evidence>
<dbReference type="STRING" id="37927.SA2016_1586"/>
<accession>A0A127A3N6</accession>
<dbReference type="Gene3D" id="3.10.20.600">
    <property type="match status" value="1"/>
</dbReference>
<dbReference type="Gene3D" id="1.20.1440.230">
    <property type="entry name" value="NADH-ubiquinone oxidoreductase 51kDa subunit, iron-sulphur binding domain"/>
    <property type="match status" value="1"/>
</dbReference>
<evidence type="ECO:0000256" key="9">
    <source>
        <dbReference type="ARBA" id="ARBA00023014"/>
    </source>
</evidence>
<dbReference type="AlphaFoldDB" id="A0A127A3N6"/>
<dbReference type="InterPro" id="IPR037225">
    <property type="entry name" value="Nuo51_FMN-bd_sf"/>
</dbReference>
<evidence type="ECO:0000259" key="10">
    <source>
        <dbReference type="Pfam" id="PF01512"/>
    </source>
</evidence>
<dbReference type="InterPro" id="IPR019575">
    <property type="entry name" value="Nuop51_4Fe4S-bd"/>
</dbReference>
<evidence type="ECO:0000256" key="1">
    <source>
        <dbReference type="ARBA" id="ARBA00001917"/>
    </source>
</evidence>
<organism evidence="12 13">
    <name type="scientific">Sinomonas atrocyanea</name>
    <dbReference type="NCBI Taxonomy" id="37927"/>
    <lineage>
        <taxon>Bacteria</taxon>
        <taxon>Bacillati</taxon>
        <taxon>Actinomycetota</taxon>
        <taxon>Actinomycetes</taxon>
        <taxon>Micrococcales</taxon>
        <taxon>Micrococcaceae</taxon>
        <taxon>Sinomonas</taxon>
    </lineage>
</organism>
<dbReference type="EMBL" id="CP014518">
    <property type="protein sequence ID" value="AMM32262.1"/>
    <property type="molecule type" value="Genomic_DNA"/>
</dbReference>
<proteinExistence type="inferred from homology"/>
<dbReference type="GO" id="GO:0051539">
    <property type="term" value="F:4 iron, 4 sulfur cluster binding"/>
    <property type="evidence" value="ECO:0007669"/>
    <property type="project" value="UniProtKB-KW"/>
</dbReference>
<dbReference type="Proteomes" id="UP000070134">
    <property type="component" value="Chromosome"/>
</dbReference>